<evidence type="ECO:0000256" key="6">
    <source>
        <dbReference type="ARBA" id="ARBA00034078"/>
    </source>
</evidence>
<sequence length="176" mass="18796">MKIRTSDPTVEQVVRKIAAAHREQRGALLPILHAVQAELGHVPKEAVPVLADELNLSRADVHGVVSFYHDFRAEPAGHRTVRVCRAEACQAQGAGHLVEYVRQMGLTLGGTAEDGSVTVEQVFCLGNCALGPAVEVDGRLYGRVDTERLGALLHGTDQTRRDGVGATSDGSEAPRS</sequence>
<dbReference type="PIRSF" id="PIRSF000216">
    <property type="entry name" value="NADH_DH_24kDa"/>
    <property type="match status" value="1"/>
</dbReference>
<dbReference type="Gene3D" id="3.40.30.10">
    <property type="entry name" value="Glutaredoxin"/>
    <property type="match status" value="1"/>
</dbReference>
<dbReference type="Gene3D" id="1.10.10.1590">
    <property type="entry name" value="NADH-quinone oxidoreductase subunit E"/>
    <property type="match status" value="1"/>
</dbReference>
<comment type="caution">
    <text evidence="8">The sequence shown here is derived from an EMBL/GenBank/DDBJ whole genome shotgun (WGS) entry which is preliminary data.</text>
</comment>
<protein>
    <submittedName>
        <fullName evidence="8">Formate dehydrogenase subunit gamma</fullName>
    </submittedName>
</protein>
<comment type="cofactor">
    <cofactor evidence="6">
        <name>[2Fe-2S] cluster</name>
        <dbReference type="ChEBI" id="CHEBI:190135"/>
    </cofactor>
</comment>
<dbReference type="NCBIfam" id="NF004638">
    <property type="entry name" value="PRK05988.1"/>
    <property type="match status" value="1"/>
</dbReference>
<keyword evidence="5" id="KW-0411">Iron-sulfur</keyword>
<keyword evidence="2" id="KW-0001">2Fe-2S</keyword>
<reference evidence="8 9" key="1">
    <citation type="submission" date="2024-06" db="EMBL/GenBank/DDBJ databases">
        <title>The Natural Products Discovery Center: Release of the First 8490 Sequenced Strains for Exploring Actinobacteria Biosynthetic Diversity.</title>
        <authorList>
            <person name="Kalkreuter E."/>
            <person name="Kautsar S.A."/>
            <person name="Yang D."/>
            <person name="Bader C.D."/>
            <person name="Teijaro C.N."/>
            <person name="Fluegel L."/>
            <person name="Davis C.M."/>
            <person name="Simpson J.R."/>
            <person name="Lauterbach L."/>
            <person name="Steele A.D."/>
            <person name="Gui C."/>
            <person name="Meng S."/>
            <person name="Li G."/>
            <person name="Viehrig K."/>
            <person name="Ye F."/>
            <person name="Su P."/>
            <person name="Kiefer A.F."/>
            <person name="Nichols A."/>
            <person name="Cepeda A.J."/>
            <person name="Yan W."/>
            <person name="Fan B."/>
            <person name="Jiang Y."/>
            <person name="Adhikari A."/>
            <person name="Zheng C.-J."/>
            <person name="Schuster L."/>
            <person name="Cowan T.M."/>
            <person name="Smanski M.J."/>
            <person name="Chevrette M.G."/>
            <person name="De Carvalho L.P.S."/>
            <person name="Shen B."/>
        </authorList>
    </citation>
    <scope>NUCLEOTIDE SEQUENCE [LARGE SCALE GENOMIC DNA]</scope>
    <source>
        <strain evidence="8 9">NPDC005137</strain>
    </source>
</reference>
<evidence type="ECO:0000256" key="1">
    <source>
        <dbReference type="ARBA" id="ARBA00010643"/>
    </source>
</evidence>
<dbReference type="RefSeq" id="WP_356503560.1">
    <property type="nucleotide sequence ID" value="NZ_JBEXEF010000226.1"/>
</dbReference>
<dbReference type="EMBL" id="JBEXIP010000029">
    <property type="protein sequence ID" value="MET8436791.1"/>
    <property type="molecule type" value="Genomic_DNA"/>
</dbReference>
<dbReference type="InterPro" id="IPR002023">
    <property type="entry name" value="NuoE-like"/>
</dbReference>
<dbReference type="Pfam" id="PF01257">
    <property type="entry name" value="2Fe-2S_thioredx"/>
    <property type="match status" value="1"/>
</dbReference>
<keyword evidence="4" id="KW-0408">Iron</keyword>
<dbReference type="PANTHER" id="PTHR43342:SF2">
    <property type="entry name" value="POTENTIAL NAD-REDUCING HYDROGENASE SUBUNIT"/>
    <property type="match status" value="1"/>
</dbReference>
<comment type="similarity">
    <text evidence="1">Belongs to the complex I 24 kDa subunit family.</text>
</comment>
<evidence type="ECO:0000256" key="4">
    <source>
        <dbReference type="ARBA" id="ARBA00023004"/>
    </source>
</evidence>
<proteinExistence type="inferred from homology"/>
<dbReference type="PROSITE" id="PS01099">
    <property type="entry name" value="COMPLEX1_24K"/>
    <property type="match status" value="1"/>
</dbReference>
<accession>A0ABV2UG15</accession>
<feature type="region of interest" description="Disordered" evidence="7">
    <location>
        <begin position="155"/>
        <end position="176"/>
    </location>
</feature>
<gene>
    <name evidence="8" type="ORF">ABZV61_29250</name>
</gene>
<dbReference type="InterPro" id="IPR036249">
    <property type="entry name" value="Thioredoxin-like_sf"/>
</dbReference>
<name>A0ABV2UG15_9ACTN</name>
<dbReference type="SUPFAM" id="SSF52833">
    <property type="entry name" value="Thioredoxin-like"/>
    <property type="match status" value="1"/>
</dbReference>
<evidence type="ECO:0000256" key="2">
    <source>
        <dbReference type="ARBA" id="ARBA00022714"/>
    </source>
</evidence>
<keyword evidence="9" id="KW-1185">Reference proteome</keyword>
<evidence type="ECO:0000256" key="5">
    <source>
        <dbReference type="ARBA" id="ARBA00023014"/>
    </source>
</evidence>
<dbReference type="InterPro" id="IPR028431">
    <property type="entry name" value="NADP_DH_HndA-like"/>
</dbReference>
<evidence type="ECO:0000313" key="8">
    <source>
        <dbReference type="EMBL" id="MET8436791.1"/>
    </source>
</evidence>
<keyword evidence="3" id="KW-0479">Metal-binding</keyword>
<organism evidence="8 9">
    <name type="scientific">Streptomyces sp. 900116325</name>
    <dbReference type="NCBI Taxonomy" id="3154295"/>
    <lineage>
        <taxon>Bacteria</taxon>
        <taxon>Bacillati</taxon>
        <taxon>Actinomycetota</taxon>
        <taxon>Actinomycetes</taxon>
        <taxon>Kitasatosporales</taxon>
        <taxon>Streptomycetaceae</taxon>
        <taxon>Streptomyces</taxon>
    </lineage>
</organism>
<dbReference type="Proteomes" id="UP001550044">
    <property type="component" value="Unassembled WGS sequence"/>
</dbReference>
<evidence type="ECO:0000256" key="7">
    <source>
        <dbReference type="SAM" id="MobiDB-lite"/>
    </source>
</evidence>
<dbReference type="InterPro" id="IPR041921">
    <property type="entry name" value="NuoE_N"/>
</dbReference>
<dbReference type="PANTHER" id="PTHR43342">
    <property type="entry name" value="NADH-QUINONE OXIDOREDUCTASE, E SUBUNIT"/>
    <property type="match status" value="1"/>
</dbReference>
<evidence type="ECO:0000313" key="9">
    <source>
        <dbReference type="Proteomes" id="UP001550044"/>
    </source>
</evidence>
<evidence type="ECO:0000256" key="3">
    <source>
        <dbReference type="ARBA" id="ARBA00022723"/>
    </source>
</evidence>